<evidence type="ECO:0000256" key="7">
    <source>
        <dbReference type="ARBA" id="ARBA00022801"/>
    </source>
</evidence>
<evidence type="ECO:0000256" key="8">
    <source>
        <dbReference type="ARBA" id="ARBA00022842"/>
    </source>
</evidence>
<organism evidence="14 15">
    <name type="scientific">Ranatra chinensis</name>
    <dbReference type="NCBI Taxonomy" id="642074"/>
    <lineage>
        <taxon>Eukaryota</taxon>
        <taxon>Metazoa</taxon>
        <taxon>Ecdysozoa</taxon>
        <taxon>Arthropoda</taxon>
        <taxon>Hexapoda</taxon>
        <taxon>Insecta</taxon>
        <taxon>Pterygota</taxon>
        <taxon>Neoptera</taxon>
        <taxon>Paraneoptera</taxon>
        <taxon>Hemiptera</taxon>
        <taxon>Heteroptera</taxon>
        <taxon>Panheteroptera</taxon>
        <taxon>Nepomorpha</taxon>
        <taxon>Nepidae</taxon>
        <taxon>Ranatrinae</taxon>
        <taxon>Ranatra</taxon>
    </lineage>
</organism>
<accession>A0ABD0Y4X6</accession>
<feature type="compositionally biased region" description="Polar residues" evidence="13">
    <location>
        <begin position="154"/>
        <end position="165"/>
    </location>
</feature>
<dbReference type="EMBL" id="JBFDAA010000013">
    <property type="protein sequence ID" value="KAL1122445.1"/>
    <property type="molecule type" value="Genomic_DNA"/>
</dbReference>
<dbReference type="GO" id="GO:0006310">
    <property type="term" value="P:DNA recombination"/>
    <property type="evidence" value="ECO:0007669"/>
    <property type="project" value="UniProtKB-KW"/>
</dbReference>
<feature type="region of interest" description="Disordered" evidence="13">
    <location>
        <begin position="90"/>
        <end position="111"/>
    </location>
</feature>
<gene>
    <name evidence="14" type="ORF">AAG570_002776</name>
</gene>
<feature type="compositionally biased region" description="Basic and acidic residues" evidence="13">
    <location>
        <begin position="61"/>
        <end position="72"/>
    </location>
</feature>
<evidence type="ECO:0000256" key="13">
    <source>
        <dbReference type="SAM" id="MobiDB-lite"/>
    </source>
</evidence>
<proteinExistence type="predicted"/>
<keyword evidence="15" id="KW-1185">Reference proteome</keyword>
<evidence type="ECO:0000256" key="11">
    <source>
        <dbReference type="ARBA" id="ARBA00023242"/>
    </source>
</evidence>
<comment type="subcellular location">
    <subcellularLocation>
        <location evidence="2">Nucleus</location>
    </subcellularLocation>
</comment>
<dbReference type="GO" id="GO:0046872">
    <property type="term" value="F:metal ion binding"/>
    <property type="evidence" value="ECO:0007669"/>
    <property type="project" value="UniProtKB-KW"/>
</dbReference>
<keyword evidence="5" id="KW-0255">Endonuclease</keyword>
<dbReference type="InterPro" id="IPR042530">
    <property type="entry name" value="EME1/EME2_C"/>
</dbReference>
<dbReference type="Pfam" id="PF21292">
    <property type="entry name" value="EME1-MUS81_C"/>
    <property type="match status" value="1"/>
</dbReference>
<keyword evidence="12" id="KW-0469">Meiosis</keyword>
<keyword evidence="3" id="KW-0540">Nuclease</keyword>
<reference evidence="14 15" key="1">
    <citation type="submission" date="2024-07" db="EMBL/GenBank/DDBJ databases">
        <title>Chromosome-level genome assembly of the water stick insect Ranatra chinensis (Heteroptera: Nepidae).</title>
        <authorList>
            <person name="Liu X."/>
        </authorList>
    </citation>
    <scope>NUCLEOTIDE SEQUENCE [LARGE SCALE GENOMIC DNA]</scope>
    <source>
        <strain evidence="14">Cailab_2021Rc</strain>
        <tissue evidence="14">Muscle</tissue>
    </source>
</reference>
<dbReference type="GO" id="GO:0016787">
    <property type="term" value="F:hydrolase activity"/>
    <property type="evidence" value="ECO:0007669"/>
    <property type="project" value="UniProtKB-KW"/>
</dbReference>
<keyword evidence="6" id="KW-0227">DNA damage</keyword>
<feature type="region of interest" description="Disordered" evidence="13">
    <location>
        <begin position="149"/>
        <end position="188"/>
    </location>
</feature>
<dbReference type="Proteomes" id="UP001558652">
    <property type="component" value="Unassembled WGS sequence"/>
</dbReference>
<feature type="compositionally biased region" description="Basic and acidic residues" evidence="13">
    <location>
        <begin position="169"/>
        <end position="188"/>
    </location>
</feature>
<feature type="compositionally biased region" description="Low complexity" evidence="13">
    <location>
        <begin position="35"/>
        <end position="46"/>
    </location>
</feature>
<evidence type="ECO:0000256" key="4">
    <source>
        <dbReference type="ARBA" id="ARBA00022723"/>
    </source>
</evidence>
<evidence type="ECO:0000256" key="5">
    <source>
        <dbReference type="ARBA" id="ARBA00022759"/>
    </source>
</evidence>
<dbReference type="GO" id="GO:0004519">
    <property type="term" value="F:endonuclease activity"/>
    <property type="evidence" value="ECO:0007669"/>
    <property type="project" value="UniProtKB-KW"/>
</dbReference>
<dbReference type="PANTHER" id="PTHR21077:SF5">
    <property type="entry name" value="CROSSOVER JUNCTION ENDONUCLEASE MMS4"/>
    <property type="match status" value="1"/>
</dbReference>
<dbReference type="Gene3D" id="1.10.150.670">
    <property type="entry name" value="Crossover junction endonuclease EME1, DNA-binding domain"/>
    <property type="match status" value="1"/>
</dbReference>
<dbReference type="GO" id="GO:0005634">
    <property type="term" value="C:nucleus"/>
    <property type="evidence" value="ECO:0007669"/>
    <property type="project" value="UniProtKB-SubCell"/>
</dbReference>
<evidence type="ECO:0000256" key="2">
    <source>
        <dbReference type="ARBA" id="ARBA00004123"/>
    </source>
</evidence>
<keyword evidence="10" id="KW-0234">DNA repair</keyword>
<dbReference type="Gene3D" id="3.40.50.10130">
    <property type="match status" value="1"/>
</dbReference>
<keyword evidence="4" id="KW-0479">Metal-binding</keyword>
<dbReference type="InterPro" id="IPR033310">
    <property type="entry name" value="Mms4/EME1/EME2"/>
</dbReference>
<evidence type="ECO:0000313" key="14">
    <source>
        <dbReference type="EMBL" id="KAL1122445.1"/>
    </source>
</evidence>
<protein>
    <submittedName>
        <fullName evidence="14">Uncharacterized protein</fullName>
    </submittedName>
</protein>
<comment type="cofactor">
    <cofactor evidence="1">
        <name>Mg(2+)</name>
        <dbReference type="ChEBI" id="CHEBI:18420"/>
    </cofactor>
</comment>
<comment type="caution">
    <text evidence="14">The sequence shown here is derived from an EMBL/GenBank/DDBJ whole genome shotgun (WGS) entry which is preliminary data.</text>
</comment>
<evidence type="ECO:0000256" key="3">
    <source>
        <dbReference type="ARBA" id="ARBA00022722"/>
    </source>
</evidence>
<sequence length="462" mass="52196">MEDTILISSESTPPTSPLSYVPVNRVSALCAAASPFSSVSSPGSNSQRENSVESDFPRTICPEKKFSEEPSKHKPYSCRNSERLKFHFLSDSENEGQEEVEPAVHEFDSGEGFPLKTELEDYIWQQSEANGASNSEQRLDFHFISDSEDETATEKISSASQVTDSQDSEVTKKEDGSKNRPGLSKEEKKALKELKDRRRAEKMALLEKYRQMKPGECMKRITVNVDNNLLGSDVVRKALESLKVQGEIKCEIVDQKKPDCITWKTKMWAGLLVSFLMWENGSLIATPYSRRNEPPLNEHESCQTCDYGVGDAVQHKSLNLSTGCDNSPFAVKIGTTERGALSVGKPARDHIEMSLTELEIMLKMSNRVINTHQDLALYIYQFTKSIAETPYRKEVQKRDNEKSWYARGDSRDCVRIDRDLNGLTTLWVQQLCQFNKASLDSAKAIVDVYPTPHSLYKYELET</sequence>
<dbReference type="GO" id="GO:0051321">
    <property type="term" value="P:meiotic cell cycle"/>
    <property type="evidence" value="ECO:0007669"/>
    <property type="project" value="UniProtKB-KW"/>
</dbReference>
<dbReference type="PANTHER" id="PTHR21077">
    <property type="entry name" value="EME1 PROTEIN"/>
    <property type="match status" value="1"/>
</dbReference>
<name>A0ABD0Y4X6_9HEMI</name>
<evidence type="ECO:0000256" key="12">
    <source>
        <dbReference type="ARBA" id="ARBA00023254"/>
    </source>
</evidence>
<feature type="region of interest" description="Disordered" evidence="13">
    <location>
        <begin position="35"/>
        <end position="77"/>
    </location>
</feature>
<keyword evidence="8" id="KW-0460">Magnesium</keyword>
<keyword evidence="7" id="KW-0378">Hydrolase</keyword>
<dbReference type="AlphaFoldDB" id="A0ABD0Y4X6"/>
<feature type="compositionally biased region" description="Acidic residues" evidence="13">
    <location>
        <begin position="92"/>
        <end position="101"/>
    </location>
</feature>
<keyword evidence="11" id="KW-0539">Nucleus</keyword>
<evidence type="ECO:0000256" key="1">
    <source>
        <dbReference type="ARBA" id="ARBA00001946"/>
    </source>
</evidence>
<evidence type="ECO:0000256" key="10">
    <source>
        <dbReference type="ARBA" id="ARBA00023204"/>
    </source>
</evidence>
<dbReference type="GO" id="GO:0006281">
    <property type="term" value="P:DNA repair"/>
    <property type="evidence" value="ECO:0007669"/>
    <property type="project" value="UniProtKB-KW"/>
</dbReference>
<evidence type="ECO:0000256" key="9">
    <source>
        <dbReference type="ARBA" id="ARBA00023172"/>
    </source>
</evidence>
<evidence type="ECO:0000256" key="6">
    <source>
        <dbReference type="ARBA" id="ARBA00022763"/>
    </source>
</evidence>
<keyword evidence="9" id="KW-0233">DNA recombination</keyword>
<evidence type="ECO:0000313" key="15">
    <source>
        <dbReference type="Proteomes" id="UP001558652"/>
    </source>
</evidence>